<dbReference type="AlphaFoldDB" id="A0A0L8HUP6"/>
<organism evidence="1">
    <name type="scientific">Octopus bimaculoides</name>
    <name type="common">California two-spotted octopus</name>
    <dbReference type="NCBI Taxonomy" id="37653"/>
    <lineage>
        <taxon>Eukaryota</taxon>
        <taxon>Metazoa</taxon>
        <taxon>Spiralia</taxon>
        <taxon>Lophotrochozoa</taxon>
        <taxon>Mollusca</taxon>
        <taxon>Cephalopoda</taxon>
        <taxon>Coleoidea</taxon>
        <taxon>Octopodiformes</taxon>
        <taxon>Octopoda</taxon>
        <taxon>Incirrata</taxon>
        <taxon>Octopodidae</taxon>
        <taxon>Octopus</taxon>
    </lineage>
</organism>
<gene>
    <name evidence="1" type="ORF">OCBIM_22005681mg</name>
</gene>
<protein>
    <submittedName>
        <fullName evidence="1">Uncharacterized protein</fullName>
    </submittedName>
</protein>
<evidence type="ECO:0000313" key="1">
    <source>
        <dbReference type="EMBL" id="KOF92919.1"/>
    </source>
</evidence>
<sequence>MRKQSLQMASVVYSNTLHLKLFTKTGTSHLKDKYFFPGTLLIILVQRSTLASKLSS</sequence>
<name>A0A0L8HUP6_OCTBM</name>
<dbReference type="EMBL" id="KQ417272">
    <property type="protein sequence ID" value="KOF92919.1"/>
    <property type="molecule type" value="Genomic_DNA"/>
</dbReference>
<proteinExistence type="predicted"/>
<reference evidence="1" key="1">
    <citation type="submission" date="2015-07" db="EMBL/GenBank/DDBJ databases">
        <title>MeaNS - Measles Nucleotide Surveillance Program.</title>
        <authorList>
            <person name="Tran T."/>
            <person name="Druce J."/>
        </authorList>
    </citation>
    <scope>NUCLEOTIDE SEQUENCE</scope>
    <source>
        <strain evidence="1">UCB-OBI-ISO-001</strain>
        <tissue evidence="1">Gonad</tissue>
    </source>
</reference>
<accession>A0A0L8HUP6</accession>